<feature type="domain" description="C2H2-type" evidence="7">
    <location>
        <begin position="755"/>
        <end position="782"/>
    </location>
</feature>
<feature type="domain" description="C2H2-type" evidence="7">
    <location>
        <begin position="1030"/>
        <end position="1057"/>
    </location>
</feature>
<dbReference type="Pfam" id="PF00096">
    <property type="entry name" value="zf-C2H2"/>
    <property type="match status" value="3"/>
</dbReference>
<dbReference type="GO" id="GO:0000981">
    <property type="term" value="F:DNA-binding transcription factor activity, RNA polymerase II-specific"/>
    <property type="evidence" value="ECO:0007669"/>
    <property type="project" value="TreeGrafter"/>
</dbReference>
<feature type="region of interest" description="Disordered" evidence="6">
    <location>
        <begin position="512"/>
        <end position="574"/>
    </location>
</feature>
<proteinExistence type="predicted"/>
<evidence type="ECO:0000256" key="3">
    <source>
        <dbReference type="ARBA" id="ARBA00022771"/>
    </source>
</evidence>
<dbReference type="Gene3D" id="3.30.160.60">
    <property type="entry name" value="Classic Zinc Finger"/>
    <property type="match status" value="5"/>
</dbReference>
<evidence type="ECO:0000313" key="9">
    <source>
        <dbReference type="RefSeq" id="XP_022290120.1"/>
    </source>
</evidence>
<dbReference type="AlphaFoldDB" id="A0A8B8AG15"/>
<feature type="region of interest" description="Disordered" evidence="6">
    <location>
        <begin position="167"/>
        <end position="203"/>
    </location>
</feature>
<dbReference type="KEGG" id="cvn:111101806"/>
<evidence type="ECO:0000256" key="5">
    <source>
        <dbReference type="PROSITE-ProRule" id="PRU00042"/>
    </source>
</evidence>
<dbReference type="OrthoDB" id="427030at2759"/>
<dbReference type="GO" id="GO:0005634">
    <property type="term" value="C:nucleus"/>
    <property type="evidence" value="ECO:0007669"/>
    <property type="project" value="TreeGrafter"/>
</dbReference>
<feature type="compositionally biased region" description="Polar residues" evidence="6">
    <location>
        <begin position="177"/>
        <end position="200"/>
    </location>
</feature>
<evidence type="ECO:0000256" key="6">
    <source>
        <dbReference type="SAM" id="MobiDB-lite"/>
    </source>
</evidence>
<dbReference type="Pfam" id="PF12874">
    <property type="entry name" value="zf-met"/>
    <property type="match status" value="1"/>
</dbReference>
<evidence type="ECO:0000313" key="8">
    <source>
        <dbReference type="Proteomes" id="UP000694844"/>
    </source>
</evidence>
<reference evidence="9" key="1">
    <citation type="submission" date="2025-08" db="UniProtKB">
        <authorList>
            <consortium name="RefSeq"/>
        </authorList>
    </citation>
    <scope>IDENTIFICATION</scope>
    <source>
        <tissue evidence="9">Whole sample</tissue>
    </source>
</reference>
<feature type="region of interest" description="Disordered" evidence="6">
    <location>
        <begin position="83"/>
        <end position="113"/>
    </location>
</feature>
<dbReference type="GO" id="GO:0008270">
    <property type="term" value="F:zinc ion binding"/>
    <property type="evidence" value="ECO:0007669"/>
    <property type="project" value="UniProtKB-KW"/>
</dbReference>
<dbReference type="RefSeq" id="XP_022290120.1">
    <property type="nucleotide sequence ID" value="XM_022434412.1"/>
</dbReference>
<keyword evidence="1" id="KW-0479">Metal-binding</keyword>
<evidence type="ECO:0000256" key="4">
    <source>
        <dbReference type="ARBA" id="ARBA00022833"/>
    </source>
</evidence>
<dbReference type="InterPro" id="IPR036236">
    <property type="entry name" value="Znf_C2H2_sf"/>
</dbReference>
<dbReference type="GO" id="GO:0000977">
    <property type="term" value="F:RNA polymerase II transcription regulatory region sequence-specific DNA binding"/>
    <property type="evidence" value="ECO:0007669"/>
    <property type="project" value="TreeGrafter"/>
</dbReference>
<dbReference type="PROSITE" id="PS50157">
    <property type="entry name" value="ZINC_FINGER_C2H2_2"/>
    <property type="match status" value="6"/>
</dbReference>
<feature type="compositionally biased region" description="Polar residues" evidence="6">
    <location>
        <begin position="88"/>
        <end position="113"/>
    </location>
</feature>
<feature type="domain" description="C2H2-type" evidence="7">
    <location>
        <begin position="947"/>
        <end position="969"/>
    </location>
</feature>
<dbReference type="FunFam" id="3.30.160.60:FF:000446">
    <property type="entry name" value="Zinc finger protein"/>
    <property type="match status" value="1"/>
</dbReference>
<accession>A0A8B8AG15</accession>
<keyword evidence="3 5" id="KW-0863">Zinc-finger</keyword>
<evidence type="ECO:0000259" key="7">
    <source>
        <dbReference type="PROSITE" id="PS50157"/>
    </source>
</evidence>
<dbReference type="SUPFAM" id="SSF57667">
    <property type="entry name" value="beta-beta-alpha zinc fingers"/>
    <property type="match status" value="3"/>
</dbReference>
<protein>
    <submittedName>
        <fullName evidence="9">Uncharacterized protein LOC111101806</fullName>
    </submittedName>
</protein>
<feature type="domain" description="C2H2-type" evidence="7">
    <location>
        <begin position="918"/>
        <end position="941"/>
    </location>
</feature>
<dbReference type="GeneID" id="111101806"/>
<dbReference type="Proteomes" id="UP000694844">
    <property type="component" value="Chromosome 6"/>
</dbReference>
<dbReference type="SMART" id="SM00355">
    <property type="entry name" value="ZnF_C2H2"/>
    <property type="match status" value="9"/>
</dbReference>
<dbReference type="PANTHER" id="PTHR24379">
    <property type="entry name" value="KRAB AND ZINC FINGER DOMAIN-CONTAINING"/>
    <property type="match status" value="1"/>
</dbReference>
<sequence>MTSVEIDDTKIVVNQNLMPIEDMSVSQSNNDSTLTNQIKTEEELTSATQNEVISAKQPPQNVLKDLLRGNLLLPKLEVKTNPDVPDFSESSQMPLSLNTDPFTSSRDGGTIDTSSELNRYSILDGQIKTEETSKIVTQYEPDLSGEETPQNYVKVILKEKLLLPKTPKTNSDVDVLSESSQASTSTGISNTPSTSSNNRDTVNRYCLRKRSRNITTNYSAKRSKNSTRSMCNYNGGAVNGYCLVKTSKNMTESNNKEKDQLGNLVSICPKPNSAVITNSEVNPVLNSEVNPDTTGNPDVNMELHPGNNSGLYQGVNSGITPVIKSEVINSGENPDVDPGENPGINPAVNTGVMNPSLIPFIITPSINPVPISPFNPIIITPQLFNSLLLNVPTNSTSAVSGMCASSVDSTEKNVPRKVLPEESIQKPSNERDTGGISVVIECKEETDDSEYFKNIKGADTSNAVKLVTEEHNYGGIPECKKEIDDLENMKEDEASDSNLATEKSVQVRFKLVEDPDTSEGMMLKPEDVKSEPNTEEDKEPGDYMESSEEQNNSTLYGKNSPEGQPAGQTATGINSLHGPNSLLYPGTSNPVLQNNPIILGVNFPQVYNIQTSLLGLNDQLGQSVQMLPNITGPLGQNNQNISGTICPQVPNVPTILVMNNPTGQTTPILPNIQGLVGSNSLTTPMPLKETTQSIEDLSKLKKKSKKKNFSLESLVPKLNGGKFIIDTHALPPIKTKEEREKKVKARLAEIGDQLYKCGICTETFNNALHFEMHVREHQLKTNNYILCAYCQKLLRKSSINEHMKSVHDLTVDSSRSLKKEVYLPILKTTESGMQFVYVEKVERYECNLCGSLFRTPLLYQNHKTICFKVWFVCISCRSKVPEKEEGEAIPEDKLCSICKVRKILKSNKTKRKRLEKRYECKDCGKSYNRKKIYEDHIKSMHGQIQLYKCELCGKGYATRASLSAHMSIHKSVIQLCDICGDRFKDLGTLTKHKKNVHNYKEFACETCGKQFAFQHHLQYHIKTHSEEKSYLCEVCGKGFHCKNELDHHLVVHKPTKMKFYCETCKTFLRNENTLRQHQIYHKRKGTDIASINLEVGDEEKDSDGCNQESDKS</sequence>
<keyword evidence="2" id="KW-0677">Repeat</keyword>
<name>A0A8B8AG15_CRAVI</name>
<keyword evidence="4" id="KW-0862">Zinc</keyword>
<dbReference type="InterPro" id="IPR013087">
    <property type="entry name" value="Znf_C2H2_type"/>
</dbReference>
<dbReference type="PANTHER" id="PTHR24379:SF127">
    <property type="entry name" value="BLOODY FINGERS-RELATED"/>
    <property type="match status" value="1"/>
</dbReference>
<feature type="domain" description="C2H2-type" evidence="7">
    <location>
        <begin position="1002"/>
        <end position="1029"/>
    </location>
</feature>
<dbReference type="PROSITE" id="PS00028">
    <property type="entry name" value="ZINC_FINGER_C2H2_1"/>
    <property type="match status" value="6"/>
</dbReference>
<feature type="domain" description="C2H2-type" evidence="7">
    <location>
        <begin position="974"/>
        <end position="1002"/>
    </location>
</feature>
<keyword evidence="8" id="KW-1185">Reference proteome</keyword>
<organism evidence="8 9">
    <name type="scientific">Crassostrea virginica</name>
    <name type="common">Eastern oyster</name>
    <dbReference type="NCBI Taxonomy" id="6565"/>
    <lineage>
        <taxon>Eukaryota</taxon>
        <taxon>Metazoa</taxon>
        <taxon>Spiralia</taxon>
        <taxon>Lophotrochozoa</taxon>
        <taxon>Mollusca</taxon>
        <taxon>Bivalvia</taxon>
        <taxon>Autobranchia</taxon>
        <taxon>Pteriomorphia</taxon>
        <taxon>Ostreida</taxon>
        <taxon>Ostreoidea</taxon>
        <taxon>Ostreidae</taxon>
        <taxon>Crassostrea</taxon>
    </lineage>
</organism>
<evidence type="ECO:0000256" key="1">
    <source>
        <dbReference type="ARBA" id="ARBA00022723"/>
    </source>
</evidence>
<evidence type="ECO:0000256" key="2">
    <source>
        <dbReference type="ARBA" id="ARBA00022737"/>
    </source>
</evidence>
<gene>
    <name evidence="9" type="primary">LOC111101806</name>
</gene>